<dbReference type="EMBL" id="JADIML010000232">
    <property type="protein sequence ID" value="MBO8463945.1"/>
    <property type="molecule type" value="Genomic_DNA"/>
</dbReference>
<evidence type="ECO:0000313" key="1">
    <source>
        <dbReference type="EMBL" id="MBO8463945.1"/>
    </source>
</evidence>
<reference evidence="1" key="1">
    <citation type="submission" date="2020-10" db="EMBL/GenBank/DDBJ databases">
        <authorList>
            <person name="Gilroy R."/>
        </authorList>
    </citation>
    <scope>NUCLEOTIDE SEQUENCE</scope>
    <source>
        <strain evidence="1">E3-2379</strain>
    </source>
</reference>
<dbReference type="AlphaFoldDB" id="A0A9D9I1J5"/>
<dbReference type="Proteomes" id="UP000823618">
    <property type="component" value="Unassembled WGS sequence"/>
</dbReference>
<proteinExistence type="predicted"/>
<evidence type="ECO:0000313" key="2">
    <source>
        <dbReference type="Proteomes" id="UP000823618"/>
    </source>
</evidence>
<organism evidence="1 2">
    <name type="scientific">Candidatus Scybalomonas excrementavium</name>
    <dbReference type="NCBI Taxonomy" id="2840943"/>
    <lineage>
        <taxon>Bacteria</taxon>
        <taxon>Bacillati</taxon>
        <taxon>Bacillota</taxon>
        <taxon>Clostridia</taxon>
        <taxon>Lachnospirales</taxon>
        <taxon>Lachnospiraceae</taxon>
        <taxon>Lachnospiraceae incertae sedis</taxon>
        <taxon>Candidatus Scybalomonas</taxon>
    </lineage>
</organism>
<comment type="caution">
    <text evidence="1">The sequence shown here is derived from an EMBL/GenBank/DDBJ whole genome shotgun (WGS) entry which is preliminary data.</text>
</comment>
<protein>
    <submittedName>
        <fullName evidence="1">Uncharacterized protein</fullName>
    </submittedName>
</protein>
<name>A0A9D9I1J5_9FIRM</name>
<accession>A0A9D9I1J5</accession>
<gene>
    <name evidence="1" type="ORF">IAC13_08445</name>
</gene>
<reference evidence="1" key="2">
    <citation type="journal article" date="2021" name="PeerJ">
        <title>Extensive microbial diversity within the chicken gut microbiome revealed by metagenomics and culture.</title>
        <authorList>
            <person name="Gilroy R."/>
            <person name="Ravi A."/>
            <person name="Getino M."/>
            <person name="Pursley I."/>
            <person name="Horton D.L."/>
            <person name="Alikhan N.F."/>
            <person name="Baker D."/>
            <person name="Gharbi K."/>
            <person name="Hall N."/>
            <person name="Watson M."/>
            <person name="Adriaenssens E.M."/>
            <person name="Foster-Nyarko E."/>
            <person name="Jarju S."/>
            <person name="Secka A."/>
            <person name="Antonio M."/>
            <person name="Oren A."/>
            <person name="Chaudhuri R.R."/>
            <person name="La Ragione R."/>
            <person name="Hildebrand F."/>
            <person name="Pallen M.J."/>
        </authorList>
    </citation>
    <scope>NUCLEOTIDE SEQUENCE</scope>
    <source>
        <strain evidence="1">E3-2379</strain>
    </source>
</reference>
<sequence>MEKIIFNVDYDLYEENEKVNTYSSIPPEYNQASFWKQITKSLGSYNGYDFRYVQSVLSIEDSYKPIKNVSTSVTWGQLIKYYNMTGYQSYTEDIDVDSIALKYLQS</sequence>